<name>A0ABQ0LEM1_MYCCL</name>
<protein>
    <recommendedName>
        <fullName evidence="5">F-box domain-containing protein</fullName>
    </recommendedName>
</protein>
<feature type="region of interest" description="Disordered" evidence="2">
    <location>
        <begin position="564"/>
        <end position="590"/>
    </location>
</feature>
<gene>
    <name evidence="3" type="ORF">MCHLO_06859</name>
</gene>
<organism evidence="3 4">
    <name type="scientific">Mycena chlorophos</name>
    <name type="common">Agaric fungus</name>
    <name type="synonym">Agaricus chlorophos</name>
    <dbReference type="NCBI Taxonomy" id="658473"/>
    <lineage>
        <taxon>Eukaryota</taxon>
        <taxon>Fungi</taxon>
        <taxon>Dikarya</taxon>
        <taxon>Basidiomycota</taxon>
        <taxon>Agaricomycotina</taxon>
        <taxon>Agaricomycetes</taxon>
        <taxon>Agaricomycetidae</taxon>
        <taxon>Agaricales</taxon>
        <taxon>Marasmiineae</taxon>
        <taxon>Mycenaceae</taxon>
        <taxon>Mycena</taxon>
    </lineage>
</organism>
<accession>A0ABQ0LEM1</accession>
<evidence type="ECO:0000256" key="1">
    <source>
        <dbReference type="SAM" id="Coils"/>
    </source>
</evidence>
<evidence type="ECO:0000256" key="2">
    <source>
        <dbReference type="SAM" id="MobiDB-lite"/>
    </source>
</evidence>
<dbReference type="EMBL" id="DF845605">
    <property type="protein sequence ID" value="GAT49553.1"/>
    <property type="molecule type" value="Genomic_DNA"/>
</dbReference>
<feature type="compositionally biased region" description="Acidic residues" evidence="2">
    <location>
        <begin position="570"/>
        <end position="590"/>
    </location>
</feature>
<dbReference type="Proteomes" id="UP000815677">
    <property type="component" value="Unassembled WGS sequence"/>
</dbReference>
<evidence type="ECO:0000313" key="3">
    <source>
        <dbReference type="EMBL" id="GAT49553.1"/>
    </source>
</evidence>
<feature type="region of interest" description="Disordered" evidence="2">
    <location>
        <begin position="450"/>
        <end position="471"/>
    </location>
</feature>
<evidence type="ECO:0008006" key="5">
    <source>
        <dbReference type="Google" id="ProtNLM"/>
    </source>
</evidence>
<feature type="coiled-coil region" evidence="1">
    <location>
        <begin position="38"/>
        <end position="79"/>
    </location>
</feature>
<sequence>MASPSLEPVRHLLRSNIVPSPSEAELVQTLIASRNAVDESLKAQRAELRGRIDTLAKEISNNKAEIAQLEQSLSAVRRLPSELWVAVFEMYVEEYRGGGASTYSAYHRRSAPMILSRVCARWRDIVLSSPRLWDDIRITVSLAPRKTPLSSECLETVVARSEPHEFKAIIGSRTPPNPREYEPYTSSLLLQLFQTPGFVERIGHFKITMSTAHYLEAIALDRHTFSSLHTLHIAPRTSHSDQSVSISDILAIFTNSPKLRHLTVFVTKGPLAPRYAGPLPSFPWAQLETIDFQCSLDARVVLWILSQTPLLVQATFTSVRCEVSIPNPCGINVAALPTEIVLPCLERLTLQGWSVIRYPVLQALVLPALKHLDLRAIKSPRAASVDLLASLQRHSGFSLASLTIADYLETQYIPSFLEANPEIRTLHVRKDDWGLFRRLRYCPGAGLGPGVSVEETSTQATAADSDLEDTDGTGASSAVLLPNLRNLTVTIRNDILLRGERLRDEGEELTRMLVSRCDDALPESQSGSGCVRLAEVNLWIDGLVMSLEAERVVQQLVEKGALRDHLMSEEPVDSTEEEEEDSDSDEDEEG</sequence>
<reference evidence="3" key="1">
    <citation type="submission" date="2014-09" db="EMBL/GenBank/DDBJ databases">
        <title>Genome sequence of the luminous mushroom Mycena chlorophos for searching fungal bioluminescence genes.</title>
        <authorList>
            <person name="Tanaka Y."/>
            <person name="Kasuga D."/>
            <person name="Oba Y."/>
            <person name="Hase S."/>
            <person name="Sato K."/>
            <person name="Oba Y."/>
            <person name="Sakakibara Y."/>
        </authorList>
    </citation>
    <scope>NUCLEOTIDE SEQUENCE</scope>
</reference>
<keyword evidence="1" id="KW-0175">Coiled coil</keyword>
<proteinExistence type="predicted"/>
<evidence type="ECO:0000313" key="4">
    <source>
        <dbReference type="Proteomes" id="UP000815677"/>
    </source>
</evidence>
<keyword evidence="4" id="KW-1185">Reference proteome</keyword>